<dbReference type="Proteomes" id="UP001164539">
    <property type="component" value="Chromosome 2"/>
</dbReference>
<organism evidence="1 2">
    <name type="scientific">Melia azedarach</name>
    <name type="common">Chinaberry tree</name>
    <dbReference type="NCBI Taxonomy" id="155640"/>
    <lineage>
        <taxon>Eukaryota</taxon>
        <taxon>Viridiplantae</taxon>
        <taxon>Streptophyta</taxon>
        <taxon>Embryophyta</taxon>
        <taxon>Tracheophyta</taxon>
        <taxon>Spermatophyta</taxon>
        <taxon>Magnoliopsida</taxon>
        <taxon>eudicotyledons</taxon>
        <taxon>Gunneridae</taxon>
        <taxon>Pentapetalae</taxon>
        <taxon>rosids</taxon>
        <taxon>malvids</taxon>
        <taxon>Sapindales</taxon>
        <taxon>Meliaceae</taxon>
        <taxon>Melia</taxon>
    </lineage>
</organism>
<dbReference type="EMBL" id="CM051395">
    <property type="protein sequence ID" value="KAJ4724304.1"/>
    <property type="molecule type" value="Genomic_DNA"/>
</dbReference>
<evidence type="ECO:0000313" key="2">
    <source>
        <dbReference type="Proteomes" id="UP001164539"/>
    </source>
</evidence>
<gene>
    <name evidence="1" type="ORF">OWV82_003308</name>
</gene>
<accession>A0ACC1YMP5</accession>
<keyword evidence="2" id="KW-1185">Reference proteome</keyword>
<reference evidence="1 2" key="1">
    <citation type="journal article" date="2023" name="Science">
        <title>Complex scaffold remodeling in plant triterpene biosynthesis.</title>
        <authorList>
            <person name="De La Pena R."/>
            <person name="Hodgson H."/>
            <person name="Liu J.C."/>
            <person name="Stephenson M.J."/>
            <person name="Martin A.C."/>
            <person name="Owen C."/>
            <person name="Harkess A."/>
            <person name="Leebens-Mack J."/>
            <person name="Jimenez L.E."/>
            <person name="Osbourn A."/>
            <person name="Sattely E.S."/>
        </authorList>
    </citation>
    <scope>NUCLEOTIDE SEQUENCE [LARGE SCALE GENOMIC DNA]</scope>
    <source>
        <strain evidence="2">cv. JPN11</strain>
        <tissue evidence="1">Leaf</tissue>
    </source>
</reference>
<evidence type="ECO:0000313" key="1">
    <source>
        <dbReference type="EMBL" id="KAJ4724304.1"/>
    </source>
</evidence>
<protein>
    <submittedName>
        <fullName evidence="1">Disease resistance protein</fullName>
    </submittedName>
</protein>
<proteinExistence type="predicted"/>
<name>A0ACC1YMP5_MELAZ</name>
<comment type="caution">
    <text evidence="1">The sequence shown here is derived from an EMBL/GenBank/DDBJ whole genome shotgun (WGS) entry which is preliminary data.</text>
</comment>
<sequence length="922" mass="107033">MVDAVVSYVVERVGDYLIREAVFLGEVKKEVAWLKKELEWMLCFVKDAEQKQVDDPLIRQWLSDIRDIAYDTEDVLDGYMLQVNDGGTSDSARVDGGTSDSPRVDEESTSERRRGFLASITKCSCIFNKQESKSIYSKGKEKISLYSIGKEIEALKNRLTDVSQRRGSYGLEDITNKRKEENPALEKLKQLRRATSFAVEDYVVGFEDDTNKLLAKLCDEEPRRMVISIYGMGGLGKTTLARKLYHHVDVKDKFDYCGWVSVSQDYRPKDILMRIIRSFDFITATDKLETEEDMERCLHKSLQGYSYLMVVDDLWHKEDWESLKRAFPNNKNGSRVIITTRIKEVTERSDGKTYLHELQFLKPDESWQLFCDKAFRDINGDDKGLEILGREMVQKCGGLPLAIVVLGGLLSTKKPQEWRMVRDHIWRHLRSDSIQISYLLDLSFNDLSHELKLCFLYLSLFPEDYEINVEKLIRLLVAEGFISQNENQIMEEVAKEKLDELINRSLIQVEKRRWGRVATCKVHDLLRDLAIQKAKELNFIHICDETKNPTRSSVISSCRRQAVYSETRSSCLWVQHANSLSRSVLLFNQEWRDSVFVRLYARFSLLRVLDVEIVESVDTRIMNDRLHEGIAKLIHMKYLGFKNSYISKLPPFIVKLQRLETLDISDGLLQLPTEISELQELRHLIGNFTGTLPIENLTNLQTLKFVELESWNKLNTDKLVNLRELHIEENNEMAGKKLFTFDSISKLKNLRFLSVKRSDSKSFDSLQPLSHCSYLVDLRLSGRMKRLPEDMHALLPNLECFSLKVPYLEEDPLLTLEKLLHLNILYLNFNCRYVKKLVCASEGFPRLEILQLDVDELKEWEVEEGAMRTLRGLRIPEIPELKIPERLRQMPPPAEWECEEQNGSFAANVLLYQASPSEMVRL</sequence>